<dbReference type="InterPro" id="IPR016185">
    <property type="entry name" value="PreATP-grasp_dom_sf"/>
</dbReference>
<evidence type="ECO:0000259" key="14">
    <source>
        <dbReference type="PROSITE" id="PS50979"/>
    </source>
</evidence>
<dbReference type="AlphaFoldDB" id="A0A9E2F159"/>
<evidence type="ECO:0000256" key="11">
    <source>
        <dbReference type="PROSITE-ProRule" id="PRU00409"/>
    </source>
</evidence>
<dbReference type="GO" id="GO:0005524">
    <property type="term" value="F:ATP binding"/>
    <property type="evidence" value="ECO:0007669"/>
    <property type="project" value="UniProtKB-UniRule"/>
</dbReference>
<dbReference type="InterPro" id="IPR005481">
    <property type="entry name" value="BC-like_N"/>
</dbReference>
<accession>A0A9E2F159</accession>
<keyword evidence="6" id="KW-0479">Metal-binding</keyword>
<evidence type="ECO:0000313" key="16">
    <source>
        <dbReference type="Proteomes" id="UP000811545"/>
    </source>
</evidence>
<keyword evidence="12" id="KW-0444">Lipid biosynthesis</keyword>
<dbReference type="Pfam" id="PF02786">
    <property type="entry name" value="CPSase_L_D2"/>
    <property type="match status" value="1"/>
</dbReference>
<keyword evidence="12" id="KW-0443">Lipid metabolism</keyword>
<dbReference type="InterPro" id="IPR011054">
    <property type="entry name" value="Rudment_hybrid_motif"/>
</dbReference>
<organism evidence="15 16">
    <name type="scientific">Psychracetigena formicireducens</name>
    <dbReference type="NCBI Taxonomy" id="2986056"/>
    <lineage>
        <taxon>Bacteria</taxon>
        <taxon>Bacillati</taxon>
        <taxon>Candidatus Lithacetigenota</taxon>
        <taxon>Candidatus Psychracetigena</taxon>
    </lineage>
</organism>
<comment type="pathway">
    <text evidence="2 12">Lipid metabolism; malonyl-CoA biosynthesis; malonyl-CoA from acetyl-CoA: step 1/1.</text>
</comment>
<sequence>MFRKILIANRGEIAVRIIRTCREMCIPTVAIYSQADRDSLHVKFADEAFCVGGPASRDSYLNIPNILSGADVLQVEAIHPGYGFLSENARFVKILEECNFKFIGPSQEAIELGSHKARTCDAMKTAGLPIVGGFRENTEDEQELWKRVKSLGYPVMLKASAGGGGKGMRIVHNEKELAKMVPVVKKEAEISFGSGEFYVEKYLEDVRHIEFQVVADNFGEIMHLGERECTIQRRHQKVIEESPSPFLDEPLREKMAEAAIEGARFLKYRNLGTMEFLVDSKRNFYFIEINTRIQVEHPVTEMVFGLDLVKEQIQLASGKKLSLKQLQAKPKGHCLECRILAEDIDRGFMPSTGKIDGLYIPGGLGVRVDTHIYSGYEITPYYDSLLAKLICWGKDRKEAITRCYNALGEFNITGIKTNIPLLKRIMKDKDFIEGNFTTDYLEKMV</sequence>
<evidence type="ECO:0000256" key="2">
    <source>
        <dbReference type="ARBA" id="ARBA00004956"/>
    </source>
</evidence>
<dbReference type="SUPFAM" id="SSF56059">
    <property type="entry name" value="Glutathione synthetase ATP-binding domain-like"/>
    <property type="match status" value="1"/>
</dbReference>
<keyword evidence="5 12" id="KW-0436">Ligase</keyword>
<dbReference type="GO" id="GO:0046872">
    <property type="term" value="F:metal ion binding"/>
    <property type="evidence" value="ECO:0007669"/>
    <property type="project" value="UniProtKB-KW"/>
</dbReference>
<dbReference type="PROSITE" id="PS00867">
    <property type="entry name" value="CPSASE_2"/>
    <property type="match status" value="1"/>
</dbReference>
<dbReference type="GO" id="GO:0004075">
    <property type="term" value="F:biotin carboxylase activity"/>
    <property type="evidence" value="ECO:0007669"/>
    <property type="project" value="UniProtKB-EC"/>
</dbReference>
<keyword evidence="8 11" id="KW-0067">ATP-binding</keyword>
<keyword evidence="12" id="KW-0275">Fatty acid biosynthesis</keyword>
<dbReference type="InterPro" id="IPR005479">
    <property type="entry name" value="CPAse_ATP-bd"/>
</dbReference>
<dbReference type="EMBL" id="QLTW01000049">
    <property type="protein sequence ID" value="MBT9145109.1"/>
    <property type="molecule type" value="Genomic_DNA"/>
</dbReference>
<reference evidence="15 16" key="1">
    <citation type="journal article" date="2021" name="bioRxiv">
        <title>Unique metabolic strategies in Hadean analogues reveal hints for primordial physiology.</title>
        <authorList>
            <person name="Nobu M.K."/>
            <person name="Nakai R."/>
            <person name="Tamazawa S."/>
            <person name="Mori H."/>
            <person name="Toyoda A."/>
            <person name="Ijiri A."/>
            <person name="Suzuki S."/>
            <person name="Kurokawa K."/>
            <person name="Kamagata Y."/>
            <person name="Tamaki H."/>
        </authorList>
    </citation>
    <scope>NUCLEOTIDE SEQUENCE [LARGE SCALE GENOMIC DNA]</scope>
    <source>
        <strain evidence="15">BS525</strain>
    </source>
</reference>
<dbReference type="Proteomes" id="UP000811545">
    <property type="component" value="Unassembled WGS sequence"/>
</dbReference>
<protein>
    <recommendedName>
        <fullName evidence="4 12">Biotin carboxylase</fullName>
        <ecNumber evidence="4 12">6.3.4.14</ecNumber>
    </recommendedName>
    <alternativeName>
        <fullName evidence="12">Acetyl-coenzyme A carboxylase biotin carboxylase subunit A</fullName>
    </alternativeName>
</protein>
<keyword evidence="12" id="KW-0092">Biotin</keyword>
<dbReference type="Pfam" id="PF00289">
    <property type="entry name" value="Biotin_carb_N"/>
    <property type="match status" value="1"/>
</dbReference>
<name>A0A9E2F159_PSYF1</name>
<comment type="function">
    <text evidence="1 12">This protein is a component of the acetyl coenzyme A carboxylase complex; first, biotin carboxylase catalyzes the carboxylation of the carrier protein and then the transcarboxylase transfers the carboxyl group to form malonyl-CoA.</text>
</comment>
<comment type="caution">
    <text evidence="15">The sequence shown here is derived from an EMBL/GenBank/DDBJ whole genome shotgun (WGS) entry which is preliminary data.</text>
</comment>
<evidence type="ECO:0000256" key="3">
    <source>
        <dbReference type="ARBA" id="ARBA00011750"/>
    </source>
</evidence>
<keyword evidence="9" id="KW-0460">Magnesium</keyword>
<keyword evidence="7 11" id="KW-0547">Nucleotide-binding</keyword>
<evidence type="ECO:0000313" key="15">
    <source>
        <dbReference type="EMBL" id="MBT9145109.1"/>
    </source>
</evidence>
<feature type="domain" description="Biotin carboxylation" evidence="14">
    <location>
        <begin position="1"/>
        <end position="445"/>
    </location>
</feature>
<dbReference type="PROSITE" id="PS00866">
    <property type="entry name" value="CPSASE_1"/>
    <property type="match status" value="1"/>
</dbReference>
<evidence type="ECO:0000256" key="6">
    <source>
        <dbReference type="ARBA" id="ARBA00022723"/>
    </source>
</evidence>
<dbReference type="Gene3D" id="3.30.470.20">
    <property type="entry name" value="ATP-grasp fold, B domain"/>
    <property type="match status" value="1"/>
</dbReference>
<keyword evidence="12" id="KW-0276">Fatty acid metabolism</keyword>
<dbReference type="FunFam" id="3.30.1490.20:FF:000003">
    <property type="entry name" value="acetyl-CoA carboxylase isoform X1"/>
    <property type="match status" value="1"/>
</dbReference>
<dbReference type="GO" id="GO:0006633">
    <property type="term" value="P:fatty acid biosynthetic process"/>
    <property type="evidence" value="ECO:0007669"/>
    <property type="project" value="UniProtKB-KW"/>
</dbReference>
<dbReference type="Pfam" id="PF02785">
    <property type="entry name" value="Biotin_carb_C"/>
    <property type="match status" value="1"/>
</dbReference>
<dbReference type="PROSITE" id="PS50975">
    <property type="entry name" value="ATP_GRASP"/>
    <property type="match status" value="1"/>
</dbReference>
<evidence type="ECO:0000256" key="1">
    <source>
        <dbReference type="ARBA" id="ARBA00003761"/>
    </source>
</evidence>
<dbReference type="InterPro" id="IPR051602">
    <property type="entry name" value="ACC_Biotin_Carboxylase"/>
</dbReference>
<dbReference type="PANTHER" id="PTHR48095:SF2">
    <property type="entry name" value="BIOTIN CARBOXYLASE, CHLOROPLASTIC"/>
    <property type="match status" value="1"/>
</dbReference>
<comment type="subunit">
    <text evidence="3 12">Acetyl-CoA carboxylase is a heterohexamer of biotin carboxyl carrier protein, biotin carboxylase and the two subunits of carboxyl transferase in a 2:2 complex.</text>
</comment>
<evidence type="ECO:0000256" key="4">
    <source>
        <dbReference type="ARBA" id="ARBA00013263"/>
    </source>
</evidence>
<dbReference type="EC" id="6.3.4.14" evidence="4 12"/>
<proteinExistence type="predicted"/>
<dbReference type="InterPro" id="IPR004549">
    <property type="entry name" value="Acetyl_CoA_COase_biotin_COase"/>
</dbReference>
<gene>
    <name evidence="15" type="primary">accC</name>
    <name evidence="15" type="ORF">DDT42_00979</name>
</gene>
<evidence type="ECO:0000259" key="13">
    <source>
        <dbReference type="PROSITE" id="PS50975"/>
    </source>
</evidence>
<dbReference type="PANTHER" id="PTHR48095">
    <property type="entry name" value="PYRUVATE CARBOXYLASE SUBUNIT A"/>
    <property type="match status" value="1"/>
</dbReference>
<evidence type="ECO:0000256" key="10">
    <source>
        <dbReference type="ARBA" id="ARBA00048600"/>
    </source>
</evidence>
<dbReference type="InterPro" id="IPR005482">
    <property type="entry name" value="Biotin_COase_C"/>
</dbReference>
<dbReference type="InterPro" id="IPR011761">
    <property type="entry name" value="ATP-grasp"/>
</dbReference>
<evidence type="ECO:0000256" key="5">
    <source>
        <dbReference type="ARBA" id="ARBA00022598"/>
    </source>
</evidence>
<dbReference type="NCBIfam" id="TIGR00514">
    <property type="entry name" value="accC"/>
    <property type="match status" value="1"/>
</dbReference>
<evidence type="ECO:0000256" key="7">
    <source>
        <dbReference type="ARBA" id="ARBA00022741"/>
    </source>
</evidence>
<evidence type="ECO:0000256" key="9">
    <source>
        <dbReference type="ARBA" id="ARBA00022842"/>
    </source>
</evidence>
<evidence type="ECO:0000256" key="12">
    <source>
        <dbReference type="RuleBase" id="RU365063"/>
    </source>
</evidence>
<dbReference type="SUPFAM" id="SSF51246">
    <property type="entry name" value="Rudiment single hybrid motif"/>
    <property type="match status" value="1"/>
</dbReference>
<dbReference type="InterPro" id="IPR011764">
    <property type="entry name" value="Biotin_carboxylation_dom"/>
</dbReference>
<evidence type="ECO:0000256" key="8">
    <source>
        <dbReference type="ARBA" id="ARBA00022840"/>
    </source>
</evidence>
<comment type="catalytic activity">
    <reaction evidence="10 12">
        <text>N(6)-biotinyl-L-lysyl-[protein] + hydrogencarbonate + ATP = N(6)-carboxybiotinyl-L-lysyl-[protein] + ADP + phosphate + H(+)</text>
        <dbReference type="Rhea" id="RHEA:13501"/>
        <dbReference type="Rhea" id="RHEA-COMP:10505"/>
        <dbReference type="Rhea" id="RHEA-COMP:10506"/>
        <dbReference type="ChEBI" id="CHEBI:15378"/>
        <dbReference type="ChEBI" id="CHEBI:17544"/>
        <dbReference type="ChEBI" id="CHEBI:30616"/>
        <dbReference type="ChEBI" id="CHEBI:43474"/>
        <dbReference type="ChEBI" id="CHEBI:83144"/>
        <dbReference type="ChEBI" id="CHEBI:83145"/>
        <dbReference type="ChEBI" id="CHEBI:456216"/>
        <dbReference type="EC" id="6.3.4.14"/>
    </reaction>
</comment>
<feature type="domain" description="ATP-grasp" evidence="13">
    <location>
        <begin position="120"/>
        <end position="317"/>
    </location>
</feature>
<dbReference type="SMART" id="SM00878">
    <property type="entry name" value="Biotin_carb_C"/>
    <property type="match status" value="1"/>
</dbReference>
<dbReference type="SUPFAM" id="SSF52440">
    <property type="entry name" value="PreATP-grasp domain"/>
    <property type="match status" value="1"/>
</dbReference>
<dbReference type="NCBIfam" id="NF006367">
    <property type="entry name" value="PRK08591.1"/>
    <property type="match status" value="1"/>
</dbReference>
<dbReference type="PROSITE" id="PS50979">
    <property type="entry name" value="BC"/>
    <property type="match status" value="1"/>
</dbReference>